<feature type="compositionally biased region" description="Basic and acidic residues" evidence="1">
    <location>
        <begin position="21"/>
        <end position="31"/>
    </location>
</feature>
<proteinExistence type="predicted"/>
<keyword evidence="3" id="KW-1185">Reference proteome</keyword>
<accession>A0ABQ0KZT3</accession>
<sequence length="48" mass="5303">QDSANNSAPWDTLVARMKAAAEDARTTDTNKFKSVTPSLVRSHTRLNE</sequence>
<organism evidence="2 3">
    <name type="scientific">Mycena chlorophos</name>
    <name type="common">Agaric fungus</name>
    <name type="synonym">Agaricus chlorophos</name>
    <dbReference type="NCBI Taxonomy" id="658473"/>
    <lineage>
        <taxon>Eukaryota</taxon>
        <taxon>Fungi</taxon>
        <taxon>Dikarya</taxon>
        <taxon>Basidiomycota</taxon>
        <taxon>Agaricomycotina</taxon>
        <taxon>Agaricomycetes</taxon>
        <taxon>Agaricomycetidae</taxon>
        <taxon>Agaricales</taxon>
        <taxon>Marasmiineae</taxon>
        <taxon>Mycenaceae</taxon>
        <taxon>Mycena</taxon>
    </lineage>
</organism>
<reference evidence="2" key="1">
    <citation type="submission" date="2014-09" db="EMBL/GenBank/DDBJ databases">
        <title>Genome sequence of the luminous mushroom Mycena chlorophos for searching fungal bioluminescence genes.</title>
        <authorList>
            <person name="Tanaka Y."/>
            <person name="Kasuga D."/>
            <person name="Oba Y."/>
            <person name="Hase S."/>
            <person name="Sato K."/>
            <person name="Oba Y."/>
            <person name="Sakakibara Y."/>
        </authorList>
    </citation>
    <scope>NUCLEOTIDE SEQUENCE</scope>
</reference>
<feature type="non-terminal residue" evidence="2">
    <location>
        <position position="1"/>
    </location>
</feature>
<evidence type="ECO:0000256" key="1">
    <source>
        <dbReference type="SAM" id="MobiDB-lite"/>
    </source>
</evidence>
<protein>
    <submittedName>
        <fullName evidence="2">Uncharacterized protein</fullName>
    </submittedName>
</protein>
<evidence type="ECO:0000313" key="2">
    <source>
        <dbReference type="EMBL" id="GAT44328.1"/>
    </source>
</evidence>
<feature type="region of interest" description="Disordered" evidence="1">
    <location>
        <begin position="21"/>
        <end position="48"/>
    </location>
</feature>
<feature type="compositionally biased region" description="Polar residues" evidence="1">
    <location>
        <begin position="32"/>
        <end position="41"/>
    </location>
</feature>
<name>A0ABQ0KZT3_MYCCL</name>
<gene>
    <name evidence="2" type="ORF">MCHLO_01962</name>
</gene>
<dbReference type="EMBL" id="DF839664">
    <property type="protein sequence ID" value="GAT44328.1"/>
    <property type="molecule type" value="Genomic_DNA"/>
</dbReference>
<evidence type="ECO:0000313" key="3">
    <source>
        <dbReference type="Proteomes" id="UP000815677"/>
    </source>
</evidence>
<dbReference type="Proteomes" id="UP000815677">
    <property type="component" value="Unassembled WGS sequence"/>
</dbReference>